<dbReference type="Pfam" id="PF01494">
    <property type="entry name" value="FAD_binding_3"/>
    <property type="match status" value="1"/>
</dbReference>
<dbReference type="AlphaFoldDB" id="A0AAW0B1L8"/>
<feature type="non-terminal residue" evidence="6">
    <location>
        <position position="1"/>
    </location>
</feature>
<dbReference type="GO" id="GO:0016709">
    <property type="term" value="F:oxidoreductase activity, acting on paired donors, with incorporation or reduction of molecular oxygen, NAD(P)H as one donor, and incorporation of one atom of oxygen"/>
    <property type="evidence" value="ECO:0007669"/>
    <property type="project" value="UniProtKB-ARBA"/>
</dbReference>
<evidence type="ECO:0000256" key="2">
    <source>
        <dbReference type="ARBA" id="ARBA00022630"/>
    </source>
</evidence>
<evidence type="ECO:0000313" key="6">
    <source>
        <dbReference type="EMBL" id="KAK7019453.1"/>
    </source>
</evidence>
<sequence length="176" mass="19887">ARTLELYKLLGILPEVEKRSTPMPIRKIYLPGNNEPIVGQQVVEELPTESHIYRVRESCASTLVSQLKSRPFQINGAILRQEEHQKLLREVLKADYGCEVESSTELESFTQDDEGVSVNLVKEGKRETTRVQWLVGADGAHSVVRKQLGLTFLGETHANIAVLIGDIEIENFRYSR</sequence>
<accession>A0AAW0B1L8</accession>
<dbReference type="PANTHER" id="PTHR43004">
    <property type="entry name" value="TRK SYSTEM POTASSIUM UPTAKE PROTEIN"/>
    <property type="match status" value="1"/>
</dbReference>
<organism evidence="6 7">
    <name type="scientific">Paramarasmius palmivorus</name>
    <dbReference type="NCBI Taxonomy" id="297713"/>
    <lineage>
        <taxon>Eukaryota</taxon>
        <taxon>Fungi</taxon>
        <taxon>Dikarya</taxon>
        <taxon>Basidiomycota</taxon>
        <taxon>Agaricomycotina</taxon>
        <taxon>Agaricomycetes</taxon>
        <taxon>Agaricomycetidae</taxon>
        <taxon>Agaricales</taxon>
        <taxon>Marasmiineae</taxon>
        <taxon>Marasmiaceae</taxon>
        <taxon>Paramarasmius</taxon>
    </lineage>
</organism>
<feature type="domain" description="FAD-binding" evidence="5">
    <location>
        <begin position="2"/>
        <end position="158"/>
    </location>
</feature>
<dbReference type="GO" id="GO:0071949">
    <property type="term" value="F:FAD binding"/>
    <property type="evidence" value="ECO:0007669"/>
    <property type="project" value="InterPro"/>
</dbReference>
<keyword evidence="7" id="KW-1185">Reference proteome</keyword>
<evidence type="ECO:0000256" key="1">
    <source>
        <dbReference type="ARBA" id="ARBA00001974"/>
    </source>
</evidence>
<keyword evidence="2" id="KW-0285">Flavoprotein</keyword>
<proteinExistence type="predicted"/>
<comment type="cofactor">
    <cofactor evidence="1">
        <name>FAD</name>
        <dbReference type="ChEBI" id="CHEBI:57692"/>
    </cofactor>
</comment>
<dbReference type="InterPro" id="IPR002938">
    <property type="entry name" value="FAD-bd"/>
</dbReference>
<protein>
    <recommendedName>
        <fullName evidence="5">FAD-binding domain-containing protein</fullName>
    </recommendedName>
</protein>
<dbReference type="InterPro" id="IPR036188">
    <property type="entry name" value="FAD/NAD-bd_sf"/>
</dbReference>
<keyword evidence="3" id="KW-0274">FAD</keyword>
<evidence type="ECO:0000313" key="7">
    <source>
        <dbReference type="Proteomes" id="UP001383192"/>
    </source>
</evidence>
<evidence type="ECO:0000256" key="4">
    <source>
        <dbReference type="ARBA" id="ARBA00023002"/>
    </source>
</evidence>
<keyword evidence="4" id="KW-0560">Oxidoreductase</keyword>
<dbReference type="Gene3D" id="3.50.50.60">
    <property type="entry name" value="FAD/NAD(P)-binding domain"/>
    <property type="match status" value="1"/>
</dbReference>
<gene>
    <name evidence="6" type="ORF">VNI00_018063</name>
</gene>
<reference evidence="6 7" key="1">
    <citation type="submission" date="2024-01" db="EMBL/GenBank/DDBJ databases">
        <title>A draft genome for a cacao thread blight-causing isolate of Paramarasmius palmivorus.</title>
        <authorList>
            <person name="Baruah I.K."/>
            <person name="Bukari Y."/>
            <person name="Amoako-Attah I."/>
            <person name="Meinhardt L.W."/>
            <person name="Bailey B.A."/>
            <person name="Cohen S.P."/>
        </authorList>
    </citation>
    <scope>NUCLEOTIDE SEQUENCE [LARGE SCALE GENOMIC DNA]</scope>
    <source>
        <strain evidence="6 7">GH-12</strain>
    </source>
</reference>
<dbReference type="PANTHER" id="PTHR43004:SF19">
    <property type="entry name" value="BINDING MONOOXYGENASE, PUTATIVE (JCVI)-RELATED"/>
    <property type="match status" value="1"/>
</dbReference>
<dbReference type="Proteomes" id="UP001383192">
    <property type="component" value="Unassembled WGS sequence"/>
</dbReference>
<name>A0AAW0B1L8_9AGAR</name>
<evidence type="ECO:0000256" key="3">
    <source>
        <dbReference type="ARBA" id="ARBA00022827"/>
    </source>
</evidence>
<dbReference type="SUPFAM" id="SSF51905">
    <property type="entry name" value="FAD/NAD(P)-binding domain"/>
    <property type="match status" value="1"/>
</dbReference>
<comment type="caution">
    <text evidence="6">The sequence shown here is derived from an EMBL/GenBank/DDBJ whole genome shotgun (WGS) entry which is preliminary data.</text>
</comment>
<evidence type="ECO:0000259" key="5">
    <source>
        <dbReference type="Pfam" id="PF01494"/>
    </source>
</evidence>
<dbReference type="EMBL" id="JAYKXP010000207">
    <property type="protein sequence ID" value="KAK7019453.1"/>
    <property type="molecule type" value="Genomic_DNA"/>
</dbReference>
<dbReference type="InterPro" id="IPR050641">
    <property type="entry name" value="RIFMO-like"/>
</dbReference>